<dbReference type="SUPFAM" id="SSF52540">
    <property type="entry name" value="P-loop containing nucleoside triphosphate hydrolases"/>
    <property type="match status" value="1"/>
</dbReference>
<dbReference type="Gene3D" id="3.40.50.300">
    <property type="entry name" value="P-loop containing nucleotide triphosphate hydrolases"/>
    <property type="match status" value="1"/>
</dbReference>
<dbReference type="SMART" id="SM00174">
    <property type="entry name" value="RHO"/>
    <property type="match status" value="1"/>
</dbReference>
<dbReference type="PRINTS" id="PR00449">
    <property type="entry name" value="RASTRNSFRMNG"/>
</dbReference>
<dbReference type="GeneID" id="94845586"/>
<evidence type="ECO:0000313" key="4">
    <source>
        <dbReference type="Proteomes" id="UP000179807"/>
    </source>
</evidence>
<reference evidence="3" key="1">
    <citation type="submission" date="2016-10" db="EMBL/GenBank/DDBJ databases">
        <authorList>
            <person name="Benchimol M."/>
            <person name="Almeida L.G."/>
            <person name="Vasconcelos A.T."/>
            <person name="Perreira-Neves A."/>
            <person name="Rosa I.A."/>
            <person name="Tasca T."/>
            <person name="Bogo M.R."/>
            <person name="de Souza W."/>
        </authorList>
    </citation>
    <scope>NUCLEOTIDE SEQUENCE [LARGE SCALE GENOMIC DNA]</scope>
    <source>
        <strain evidence="3">K</strain>
    </source>
</reference>
<evidence type="ECO:0000256" key="2">
    <source>
        <dbReference type="ARBA" id="ARBA00023134"/>
    </source>
</evidence>
<dbReference type="GO" id="GO:0005525">
    <property type="term" value="F:GTP binding"/>
    <property type="evidence" value="ECO:0007669"/>
    <property type="project" value="UniProtKB-KW"/>
</dbReference>
<dbReference type="VEuPathDB" id="TrichDB:TRFO_36530"/>
<dbReference type="SMART" id="SM00175">
    <property type="entry name" value="RAB"/>
    <property type="match status" value="1"/>
</dbReference>
<dbReference type="NCBIfam" id="TIGR00231">
    <property type="entry name" value="small_GTP"/>
    <property type="match status" value="1"/>
</dbReference>
<dbReference type="GO" id="GO:0003924">
    <property type="term" value="F:GTPase activity"/>
    <property type="evidence" value="ECO:0007669"/>
    <property type="project" value="InterPro"/>
</dbReference>
<dbReference type="InterPro" id="IPR027417">
    <property type="entry name" value="P-loop_NTPase"/>
</dbReference>
<sequence length="201" mass="22598">MSHKEAKINVKLILVGDAGVGKTSIVQRYLHDTYEQNNSPTIGAAYETKVIEIDGSMFDVNIWDTAGQESYRSLLPMFFRAASIVFIVFDVTSQRSFLNVPNWVDDVNGHIDREKNIVFALCANKIDNETIREVTTEEIQDLANKLKITFFETSAMTGSGIKQAFQTTLNEYASKNVKKVVSENEKIELISNENKNNSNCC</sequence>
<name>A0A1J4JDR8_9EUKA</name>
<keyword evidence="4" id="KW-1185">Reference proteome</keyword>
<dbReference type="SMART" id="SM00173">
    <property type="entry name" value="RAS"/>
    <property type="match status" value="1"/>
</dbReference>
<gene>
    <name evidence="3" type="primary">RGP1</name>
    <name evidence="3" type="ORF">TRFO_36530</name>
</gene>
<dbReference type="InterPro" id="IPR050227">
    <property type="entry name" value="Rab"/>
</dbReference>
<dbReference type="CDD" id="cd00154">
    <property type="entry name" value="Rab"/>
    <property type="match status" value="1"/>
</dbReference>
<protein>
    <submittedName>
        <fullName evidence="3">Ras-related protein RGP1</fullName>
    </submittedName>
</protein>
<keyword evidence="2" id="KW-0342">GTP-binding</keyword>
<dbReference type="EMBL" id="MLAK01001125">
    <property type="protein sequence ID" value="OHS97298.1"/>
    <property type="molecule type" value="Genomic_DNA"/>
</dbReference>
<dbReference type="FunFam" id="3.40.50.300:FF:000808">
    <property type="entry name" value="Small GTP-binding protein, putative"/>
    <property type="match status" value="1"/>
</dbReference>
<dbReference type="InterPro" id="IPR005225">
    <property type="entry name" value="Small_GTP-bd"/>
</dbReference>
<proteinExistence type="predicted"/>
<dbReference type="PROSITE" id="PS51420">
    <property type="entry name" value="RHO"/>
    <property type="match status" value="1"/>
</dbReference>
<dbReference type="SMART" id="SM00176">
    <property type="entry name" value="RAN"/>
    <property type="match status" value="1"/>
</dbReference>
<dbReference type="PANTHER" id="PTHR47977">
    <property type="entry name" value="RAS-RELATED PROTEIN RAB"/>
    <property type="match status" value="1"/>
</dbReference>
<dbReference type="RefSeq" id="XP_068350435.1">
    <property type="nucleotide sequence ID" value="XM_068510882.1"/>
</dbReference>
<dbReference type="PROSITE" id="PS51419">
    <property type="entry name" value="RAB"/>
    <property type="match status" value="1"/>
</dbReference>
<dbReference type="PROSITE" id="PS51421">
    <property type="entry name" value="RAS"/>
    <property type="match status" value="1"/>
</dbReference>
<evidence type="ECO:0000313" key="3">
    <source>
        <dbReference type="EMBL" id="OHS97298.1"/>
    </source>
</evidence>
<dbReference type="OrthoDB" id="63533at2759"/>
<dbReference type="AlphaFoldDB" id="A0A1J4JDR8"/>
<organism evidence="3 4">
    <name type="scientific">Tritrichomonas foetus</name>
    <dbReference type="NCBI Taxonomy" id="1144522"/>
    <lineage>
        <taxon>Eukaryota</taxon>
        <taxon>Metamonada</taxon>
        <taxon>Parabasalia</taxon>
        <taxon>Tritrichomonadida</taxon>
        <taxon>Tritrichomonadidae</taxon>
        <taxon>Tritrichomonas</taxon>
    </lineage>
</organism>
<comment type="caution">
    <text evidence="3">The sequence shown here is derived from an EMBL/GenBank/DDBJ whole genome shotgun (WGS) entry which is preliminary data.</text>
</comment>
<accession>A0A1J4JDR8</accession>
<dbReference type="Pfam" id="PF00071">
    <property type="entry name" value="Ras"/>
    <property type="match status" value="1"/>
</dbReference>
<keyword evidence="1" id="KW-0547">Nucleotide-binding</keyword>
<evidence type="ECO:0000256" key="1">
    <source>
        <dbReference type="ARBA" id="ARBA00022741"/>
    </source>
</evidence>
<dbReference type="InterPro" id="IPR001806">
    <property type="entry name" value="Small_GTPase"/>
</dbReference>
<dbReference type="Proteomes" id="UP000179807">
    <property type="component" value="Unassembled WGS sequence"/>
</dbReference>